<dbReference type="SUPFAM" id="SSF53901">
    <property type="entry name" value="Thiolase-like"/>
    <property type="match status" value="2"/>
</dbReference>
<dbReference type="GO" id="GO:0006635">
    <property type="term" value="P:fatty acid beta-oxidation"/>
    <property type="evidence" value="ECO:0007669"/>
    <property type="project" value="TreeGrafter"/>
</dbReference>
<dbReference type="InterPro" id="IPR020613">
    <property type="entry name" value="Thiolase_CS"/>
</dbReference>
<keyword evidence="8" id="KW-0576">Peroxisome</keyword>
<comment type="pathway">
    <text evidence="2">Lipid metabolism.</text>
</comment>
<dbReference type="PROSITE" id="PS00098">
    <property type="entry name" value="THIOLASE_1"/>
    <property type="match status" value="1"/>
</dbReference>
<dbReference type="NCBIfam" id="TIGR01930">
    <property type="entry name" value="AcCoA-C-Actrans"/>
    <property type="match status" value="1"/>
</dbReference>
<organism evidence="12">
    <name type="scientific">marine sediment metagenome</name>
    <dbReference type="NCBI Taxonomy" id="412755"/>
    <lineage>
        <taxon>unclassified sequences</taxon>
        <taxon>metagenomes</taxon>
        <taxon>ecological metagenomes</taxon>
    </lineage>
</organism>
<dbReference type="InterPro" id="IPR020615">
    <property type="entry name" value="Thiolase_acyl_enz_int_AS"/>
</dbReference>
<evidence type="ECO:0000259" key="10">
    <source>
        <dbReference type="Pfam" id="PF00108"/>
    </source>
</evidence>
<keyword evidence="6" id="KW-0809">Transit peptide</keyword>
<evidence type="ECO:0000256" key="2">
    <source>
        <dbReference type="ARBA" id="ARBA00005189"/>
    </source>
</evidence>
<evidence type="ECO:0000256" key="4">
    <source>
        <dbReference type="ARBA" id="ARBA00022679"/>
    </source>
</evidence>
<dbReference type="InterPro" id="IPR050215">
    <property type="entry name" value="Thiolase-like_sf_Thiolase"/>
</dbReference>
<dbReference type="PANTHER" id="PTHR43853:SF8">
    <property type="entry name" value="3-KETOACYL-COA THIOLASE, PEROXISOMAL"/>
    <property type="match status" value="1"/>
</dbReference>
<dbReference type="PANTHER" id="PTHR43853">
    <property type="entry name" value="3-KETOACYL-COA THIOLASE, PEROXISOMAL"/>
    <property type="match status" value="1"/>
</dbReference>
<dbReference type="InterPro" id="IPR020617">
    <property type="entry name" value="Thiolase_C"/>
</dbReference>
<name>A0A0F9VFY9_9ZZZZ</name>
<evidence type="ECO:0000256" key="5">
    <source>
        <dbReference type="ARBA" id="ARBA00022832"/>
    </source>
</evidence>
<feature type="domain" description="Thiolase C-terminal" evidence="11">
    <location>
        <begin position="272"/>
        <end position="392"/>
    </location>
</feature>
<comment type="subcellular location">
    <subcellularLocation>
        <location evidence="1">Peroxisome</location>
    </subcellularLocation>
</comment>
<evidence type="ECO:0000259" key="11">
    <source>
        <dbReference type="Pfam" id="PF02803"/>
    </source>
</evidence>
<dbReference type="GO" id="GO:0003988">
    <property type="term" value="F:acetyl-CoA C-acyltransferase activity"/>
    <property type="evidence" value="ECO:0007669"/>
    <property type="project" value="TreeGrafter"/>
</dbReference>
<proteinExistence type="inferred from homology"/>
<dbReference type="Pfam" id="PF00108">
    <property type="entry name" value="Thiolase_N"/>
    <property type="match status" value="1"/>
</dbReference>
<dbReference type="GO" id="GO:0005777">
    <property type="term" value="C:peroxisome"/>
    <property type="evidence" value="ECO:0007669"/>
    <property type="project" value="UniProtKB-SubCell"/>
</dbReference>
<evidence type="ECO:0000256" key="7">
    <source>
        <dbReference type="ARBA" id="ARBA00023098"/>
    </source>
</evidence>
<keyword evidence="4" id="KW-0808">Transferase</keyword>
<comment type="similarity">
    <text evidence="3">Belongs to the thiolase-like superfamily. Thiolase family.</text>
</comment>
<keyword evidence="9" id="KW-0012">Acyltransferase</keyword>
<dbReference type="Pfam" id="PF02803">
    <property type="entry name" value="Thiolase_C"/>
    <property type="match status" value="1"/>
</dbReference>
<evidence type="ECO:0000256" key="9">
    <source>
        <dbReference type="ARBA" id="ARBA00023315"/>
    </source>
</evidence>
<protein>
    <recommendedName>
        <fullName evidence="13">Acetyl-CoA acetyltransferase</fullName>
    </recommendedName>
</protein>
<dbReference type="InterPro" id="IPR016039">
    <property type="entry name" value="Thiolase-like"/>
</dbReference>
<comment type="caution">
    <text evidence="12">The sequence shown here is derived from an EMBL/GenBank/DDBJ whole genome shotgun (WGS) entry which is preliminary data.</text>
</comment>
<dbReference type="PROSITE" id="PS00737">
    <property type="entry name" value="THIOLASE_2"/>
    <property type="match status" value="1"/>
</dbReference>
<evidence type="ECO:0000256" key="3">
    <source>
        <dbReference type="ARBA" id="ARBA00010982"/>
    </source>
</evidence>
<evidence type="ECO:0000313" key="12">
    <source>
        <dbReference type="EMBL" id="KKN98742.1"/>
    </source>
</evidence>
<evidence type="ECO:0000256" key="6">
    <source>
        <dbReference type="ARBA" id="ARBA00022946"/>
    </source>
</evidence>
<dbReference type="PIRSF" id="PIRSF000429">
    <property type="entry name" value="Ac-CoA_Ac_transf"/>
    <property type="match status" value="1"/>
</dbReference>
<evidence type="ECO:0008006" key="13">
    <source>
        <dbReference type="Google" id="ProtNLM"/>
    </source>
</evidence>
<dbReference type="AlphaFoldDB" id="A0A0F9VFY9"/>
<sequence length="394" mass="41929">MSDAVIVSTARTALGKSYRGALNNTHSVDMAGYVIEHAVKRAGIDPSIVEDVILGATFHEGAQGKNMARLAAIRGGLPITTAGMSINRFCSSGLQSIAIAAQRVVSEKIPAIVAGGVESISLCQNEKLNMFHGTNEWIKQNKPELYMSMIETADIVGARYNVSRAAQDEYALISQQRTAAGQESGKFDDEIVPYLVKMLVKDKETGEVSEQEVNLKKDECNRPSTTLEGLAGLQPVRGPEHFVTAGNASQLSDGASVCVVMNSTAAEQQNIEPMGIFRGFAVAGCEPDEMGIGPVFAIPRLLQRNGLTMDDIGLWELNEAFASQVVYCRDKLGIPMENLNVNGGSIAIGHPYGVTGSRLTGHALIEGKRRGAKFVVVTMCIGGGQGAAGLFEVL</sequence>
<dbReference type="NCBIfam" id="NF005494">
    <property type="entry name" value="PRK07108.1"/>
    <property type="match status" value="1"/>
</dbReference>
<dbReference type="CDD" id="cd00751">
    <property type="entry name" value="thiolase"/>
    <property type="match status" value="1"/>
</dbReference>
<gene>
    <name evidence="12" type="ORF">LCGC14_0144220</name>
</gene>
<keyword evidence="5" id="KW-0276">Fatty acid metabolism</keyword>
<accession>A0A0F9VFY9</accession>
<feature type="domain" description="Thiolase N-terminal" evidence="10">
    <location>
        <begin position="5"/>
        <end position="262"/>
    </location>
</feature>
<dbReference type="Gene3D" id="3.40.47.10">
    <property type="match status" value="1"/>
</dbReference>
<evidence type="ECO:0000256" key="1">
    <source>
        <dbReference type="ARBA" id="ARBA00004275"/>
    </source>
</evidence>
<keyword evidence="7" id="KW-0443">Lipid metabolism</keyword>
<dbReference type="FunFam" id="3.40.47.10:FF:000010">
    <property type="entry name" value="Acetyl-CoA acetyltransferase (Thiolase)"/>
    <property type="match status" value="1"/>
</dbReference>
<reference evidence="12" key="1">
    <citation type="journal article" date="2015" name="Nature">
        <title>Complex archaea that bridge the gap between prokaryotes and eukaryotes.</title>
        <authorList>
            <person name="Spang A."/>
            <person name="Saw J.H."/>
            <person name="Jorgensen S.L."/>
            <person name="Zaremba-Niedzwiedzka K."/>
            <person name="Martijn J."/>
            <person name="Lind A.E."/>
            <person name="van Eijk R."/>
            <person name="Schleper C."/>
            <person name="Guy L."/>
            <person name="Ettema T.J."/>
        </authorList>
    </citation>
    <scope>NUCLEOTIDE SEQUENCE</scope>
</reference>
<dbReference type="GO" id="GO:0010124">
    <property type="term" value="P:phenylacetate catabolic process"/>
    <property type="evidence" value="ECO:0007669"/>
    <property type="project" value="TreeGrafter"/>
</dbReference>
<dbReference type="EMBL" id="LAZR01000050">
    <property type="protein sequence ID" value="KKN98742.1"/>
    <property type="molecule type" value="Genomic_DNA"/>
</dbReference>
<dbReference type="InterPro" id="IPR002155">
    <property type="entry name" value="Thiolase"/>
</dbReference>
<dbReference type="InterPro" id="IPR020616">
    <property type="entry name" value="Thiolase_N"/>
</dbReference>
<evidence type="ECO:0000256" key="8">
    <source>
        <dbReference type="ARBA" id="ARBA00023140"/>
    </source>
</evidence>